<organism evidence="9 10">
    <name type="scientific">Perilla frutescens var. hirtella</name>
    <name type="common">Perilla citriodora</name>
    <name type="synonym">Perilla setoyensis</name>
    <dbReference type="NCBI Taxonomy" id="608512"/>
    <lineage>
        <taxon>Eukaryota</taxon>
        <taxon>Viridiplantae</taxon>
        <taxon>Streptophyta</taxon>
        <taxon>Embryophyta</taxon>
        <taxon>Tracheophyta</taxon>
        <taxon>Spermatophyta</taxon>
        <taxon>Magnoliopsida</taxon>
        <taxon>eudicotyledons</taxon>
        <taxon>Gunneridae</taxon>
        <taxon>Pentapetalae</taxon>
        <taxon>asterids</taxon>
        <taxon>lamiids</taxon>
        <taxon>Lamiales</taxon>
        <taxon>Lamiaceae</taxon>
        <taxon>Nepetoideae</taxon>
        <taxon>Elsholtzieae</taxon>
        <taxon>Perilla</taxon>
    </lineage>
</organism>
<evidence type="ECO:0000256" key="2">
    <source>
        <dbReference type="ARBA" id="ARBA00007727"/>
    </source>
</evidence>
<name>A0AAD4J0Y1_PERFH</name>
<keyword evidence="3" id="KW-0812">Transmembrane</keyword>
<dbReference type="GO" id="GO:0016413">
    <property type="term" value="F:O-acetyltransferase activity"/>
    <property type="evidence" value="ECO:0007669"/>
    <property type="project" value="InterPro"/>
</dbReference>
<keyword evidence="6" id="KW-0472">Membrane</keyword>
<dbReference type="InterPro" id="IPR025846">
    <property type="entry name" value="TBL_N"/>
</dbReference>
<feature type="domain" description="Trichome birefringence-like C-terminal" evidence="7">
    <location>
        <begin position="122"/>
        <end position="414"/>
    </location>
</feature>
<evidence type="ECO:0000256" key="6">
    <source>
        <dbReference type="ARBA" id="ARBA00023136"/>
    </source>
</evidence>
<reference evidence="9 10" key="1">
    <citation type="journal article" date="2021" name="Nat. Commun.">
        <title>Incipient diploidization of the medicinal plant Perilla within 10,000 years.</title>
        <authorList>
            <person name="Zhang Y."/>
            <person name="Shen Q."/>
            <person name="Leng L."/>
            <person name="Zhang D."/>
            <person name="Chen S."/>
            <person name="Shi Y."/>
            <person name="Ning Z."/>
            <person name="Chen S."/>
        </authorList>
    </citation>
    <scope>NUCLEOTIDE SEQUENCE [LARGE SCALE GENOMIC DNA]</scope>
    <source>
        <strain evidence="10">cv. PC099</strain>
    </source>
</reference>
<evidence type="ECO:0000256" key="1">
    <source>
        <dbReference type="ARBA" id="ARBA00004167"/>
    </source>
</evidence>
<evidence type="ECO:0000256" key="3">
    <source>
        <dbReference type="ARBA" id="ARBA00022692"/>
    </source>
</evidence>
<comment type="similarity">
    <text evidence="2">Belongs to the PC-esterase family. TBL subfamily.</text>
</comment>
<keyword evidence="10" id="KW-1185">Reference proteome</keyword>
<evidence type="ECO:0000256" key="5">
    <source>
        <dbReference type="ARBA" id="ARBA00022989"/>
    </source>
</evidence>
<dbReference type="PANTHER" id="PTHR32285:SF219">
    <property type="entry name" value="PROTEIN TRICHOME BIREFRINGENCE-LIKE 24"/>
    <property type="match status" value="1"/>
</dbReference>
<evidence type="ECO:0000259" key="7">
    <source>
        <dbReference type="Pfam" id="PF13839"/>
    </source>
</evidence>
<sequence length="421" mass="48618">MKKMVYIPKWSLLKEENNFGVKLGVSLVSFLLLAFTLVHRRSSAFSPLSHAPLLQINSASPGESINNGETCDFFVGDWVAYEGEPPYNSSCSFIIDPQNCIKNGRPDTDFLHWTWKPRGCDLPRLDPLKFLQMMRNKSWAFVGDSISRNHVQSFLCMLSTVEEAIQVYHDEDYKSQRWLFPSYNLTASVIWSPFLAKSIIPQNIYSASPSEIDLHLDTLDPSWTDHYNSWDYIVFSTGKWFSRSAIYYDNNNTILGCHSCSKRNLTELRFDSAYRRVIKRVLDYIITSNHRGSIFYRTNSPDHFEGKEWYNGGTCSRKEPVQEGEFELSLLDKILREIEMEEFAKAEGRANETGVKLRLFDVNMMSLLRPDGHPGVYRFNQPFVRERNGEVVSDCLHWCLPGPIDSWNHVLMEMIVNGLRA</sequence>
<evidence type="ECO:0000256" key="4">
    <source>
        <dbReference type="ARBA" id="ARBA00022968"/>
    </source>
</evidence>
<dbReference type="GO" id="GO:0005794">
    <property type="term" value="C:Golgi apparatus"/>
    <property type="evidence" value="ECO:0007669"/>
    <property type="project" value="TreeGrafter"/>
</dbReference>
<evidence type="ECO:0000313" key="9">
    <source>
        <dbReference type="EMBL" id="KAH6825091.1"/>
    </source>
</evidence>
<dbReference type="Pfam" id="PF13839">
    <property type="entry name" value="PC-Esterase"/>
    <property type="match status" value="1"/>
</dbReference>
<evidence type="ECO:0008006" key="11">
    <source>
        <dbReference type="Google" id="ProtNLM"/>
    </source>
</evidence>
<comment type="subcellular location">
    <subcellularLocation>
        <location evidence="1">Membrane</location>
        <topology evidence="1">Single-pass membrane protein</topology>
    </subcellularLocation>
</comment>
<dbReference type="Proteomes" id="UP001190926">
    <property type="component" value="Unassembled WGS sequence"/>
</dbReference>
<feature type="domain" description="Trichome birefringence-like N-terminal" evidence="8">
    <location>
        <begin position="69"/>
        <end position="121"/>
    </location>
</feature>
<evidence type="ECO:0000259" key="8">
    <source>
        <dbReference type="Pfam" id="PF14416"/>
    </source>
</evidence>
<dbReference type="InterPro" id="IPR029962">
    <property type="entry name" value="TBL"/>
</dbReference>
<dbReference type="AlphaFoldDB" id="A0AAD4J0Y1"/>
<keyword evidence="4" id="KW-0735">Signal-anchor</keyword>
<proteinExistence type="inferred from homology"/>
<dbReference type="EMBL" id="SDAM02000267">
    <property type="protein sequence ID" value="KAH6825091.1"/>
    <property type="molecule type" value="Genomic_DNA"/>
</dbReference>
<dbReference type="PANTHER" id="PTHR32285">
    <property type="entry name" value="PROTEIN TRICHOME BIREFRINGENCE-LIKE 9-RELATED"/>
    <property type="match status" value="1"/>
</dbReference>
<comment type="caution">
    <text evidence="9">The sequence shown here is derived from an EMBL/GenBank/DDBJ whole genome shotgun (WGS) entry which is preliminary data.</text>
</comment>
<keyword evidence="5" id="KW-1133">Transmembrane helix</keyword>
<dbReference type="GO" id="GO:0016020">
    <property type="term" value="C:membrane"/>
    <property type="evidence" value="ECO:0007669"/>
    <property type="project" value="UniProtKB-SubCell"/>
</dbReference>
<dbReference type="Pfam" id="PF14416">
    <property type="entry name" value="PMR5N"/>
    <property type="match status" value="1"/>
</dbReference>
<protein>
    <recommendedName>
        <fullName evidence="11">Trichome birefringence-like N-terminal domain-containing protein</fullName>
    </recommendedName>
</protein>
<gene>
    <name evidence="9" type="ORF">C2S53_019716</name>
</gene>
<evidence type="ECO:0000313" key="10">
    <source>
        <dbReference type="Proteomes" id="UP001190926"/>
    </source>
</evidence>
<accession>A0AAD4J0Y1</accession>
<dbReference type="InterPro" id="IPR026057">
    <property type="entry name" value="TBL_C"/>
</dbReference>